<accession>A0A919Q6T2</accession>
<dbReference type="PANTHER" id="PTHR30146">
    <property type="entry name" value="LACI-RELATED TRANSCRIPTIONAL REPRESSOR"/>
    <property type="match status" value="1"/>
</dbReference>
<protein>
    <submittedName>
        <fullName evidence="5">LacI family transcriptional regulator</fullName>
    </submittedName>
</protein>
<evidence type="ECO:0000313" key="6">
    <source>
        <dbReference type="Proteomes" id="UP000652354"/>
    </source>
</evidence>
<dbReference type="InterPro" id="IPR010982">
    <property type="entry name" value="Lambda_DNA-bd_dom_sf"/>
</dbReference>
<dbReference type="CDD" id="cd01392">
    <property type="entry name" value="HTH_LacI"/>
    <property type="match status" value="1"/>
</dbReference>
<name>A0A919Q6T2_9MICO</name>
<dbReference type="Pfam" id="PF00356">
    <property type="entry name" value="LacI"/>
    <property type="match status" value="1"/>
</dbReference>
<evidence type="ECO:0000313" key="5">
    <source>
        <dbReference type="EMBL" id="GIG54860.1"/>
    </source>
</evidence>
<dbReference type="EMBL" id="BONR01000003">
    <property type="protein sequence ID" value="GIG54860.1"/>
    <property type="molecule type" value="Genomic_DNA"/>
</dbReference>
<dbReference type="SUPFAM" id="SSF47413">
    <property type="entry name" value="lambda repressor-like DNA-binding domains"/>
    <property type="match status" value="1"/>
</dbReference>
<feature type="domain" description="HTH lacI-type" evidence="4">
    <location>
        <begin position="1"/>
        <end position="54"/>
    </location>
</feature>
<dbReference type="AlphaFoldDB" id="A0A919Q6T2"/>
<keyword evidence="6" id="KW-1185">Reference proteome</keyword>
<comment type="caution">
    <text evidence="5">The sequence shown here is derived from an EMBL/GenBank/DDBJ whole genome shotgun (WGS) entry which is preliminary data.</text>
</comment>
<sequence length="346" mass="36438">MADVAARAGVSLSTVSLAYSGAGPISPEMKARVEQAALSLDYSGPSAQARALRSGRSHVVGVVIHDTFTLAFRSPYILNVMDGLISKLGDMGLGVLLIPNPTGDSDEKSLLDSAPMDAAVVFRVRDHDEPAVEKLRKRSVPFVVMDGDAPAGAGQVSIDDASSTVQLIEHLQSLGHERIGTITLPHAPGVETGLRSPNYMPKSAWAPMHNRLEAFRLAGVEPCVVVEARETMVAEGIAAGHLALTHESAPTAIVAQSDILAAGAVLAARELDLKVPQDVSITGFDGIDIPWLAPLELTTVIQDGVAKGDALASEVQELLDGETPSQIWMPLEFRQGTSTGPVNPER</sequence>
<evidence type="ECO:0000256" key="3">
    <source>
        <dbReference type="ARBA" id="ARBA00023163"/>
    </source>
</evidence>
<proteinExistence type="predicted"/>
<organism evidence="5 6">
    <name type="scientific">Demequina activiva</name>
    <dbReference type="NCBI Taxonomy" id="1582364"/>
    <lineage>
        <taxon>Bacteria</taxon>
        <taxon>Bacillati</taxon>
        <taxon>Actinomycetota</taxon>
        <taxon>Actinomycetes</taxon>
        <taxon>Micrococcales</taxon>
        <taxon>Demequinaceae</taxon>
        <taxon>Demequina</taxon>
    </lineage>
</organism>
<dbReference type="InterPro" id="IPR046335">
    <property type="entry name" value="LacI/GalR-like_sensor"/>
</dbReference>
<dbReference type="Gene3D" id="3.40.50.2300">
    <property type="match status" value="2"/>
</dbReference>
<dbReference type="SMART" id="SM00354">
    <property type="entry name" value="HTH_LACI"/>
    <property type="match status" value="1"/>
</dbReference>
<evidence type="ECO:0000256" key="2">
    <source>
        <dbReference type="ARBA" id="ARBA00023125"/>
    </source>
</evidence>
<dbReference type="Proteomes" id="UP000652354">
    <property type="component" value="Unassembled WGS sequence"/>
</dbReference>
<reference evidence="5" key="1">
    <citation type="submission" date="2021-01" db="EMBL/GenBank/DDBJ databases">
        <title>Whole genome shotgun sequence of Demequina activiva NBRC 110675.</title>
        <authorList>
            <person name="Komaki H."/>
            <person name="Tamura T."/>
        </authorList>
    </citation>
    <scope>NUCLEOTIDE SEQUENCE</scope>
    <source>
        <strain evidence="5">NBRC 110675</strain>
    </source>
</reference>
<dbReference type="PANTHER" id="PTHR30146:SF138">
    <property type="entry name" value="TRANSCRIPTIONAL REGULATORY PROTEIN"/>
    <property type="match status" value="1"/>
</dbReference>
<dbReference type="GO" id="GO:0003700">
    <property type="term" value="F:DNA-binding transcription factor activity"/>
    <property type="evidence" value="ECO:0007669"/>
    <property type="project" value="TreeGrafter"/>
</dbReference>
<dbReference type="InterPro" id="IPR028082">
    <property type="entry name" value="Peripla_BP_I"/>
</dbReference>
<gene>
    <name evidence="5" type="ORF">Dac01nite_16120</name>
</gene>
<keyword evidence="1" id="KW-0805">Transcription regulation</keyword>
<keyword evidence="3" id="KW-0804">Transcription</keyword>
<dbReference type="PROSITE" id="PS50932">
    <property type="entry name" value="HTH_LACI_2"/>
    <property type="match status" value="1"/>
</dbReference>
<keyword evidence="2" id="KW-0238">DNA-binding</keyword>
<dbReference type="SUPFAM" id="SSF53822">
    <property type="entry name" value="Periplasmic binding protein-like I"/>
    <property type="match status" value="1"/>
</dbReference>
<evidence type="ECO:0000259" key="4">
    <source>
        <dbReference type="PROSITE" id="PS50932"/>
    </source>
</evidence>
<dbReference type="InterPro" id="IPR000843">
    <property type="entry name" value="HTH_LacI"/>
</dbReference>
<dbReference type="CDD" id="cd06279">
    <property type="entry name" value="PBP1_LacI-like"/>
    <property type="match status" value="1"/>
</dbReference>
<dbReference type="Gene3D" id="1.10.260.40">
    <property type="entry name" value="lambda repressor-like DNA-binding domains"/>
    <property type="match status" value="1"/>
</dbReference>
<dbReference type="Pfam" id="PF13377">
    <property type="entry name" value="Peripla_BP_3"/>
    <property type="match status" value="1"/>
</dbReference>
<dbReference type="GO" id="GO:0000976">
    <property type="term" value="F:transcription cis-regulatory region binding"/>
    <property type="evidence" value="ECO:0007669"/>
    <property type="project" value="TreeGrafter"/>
</dbReference>
<evidence type="ECO:0000256" key="1">
    <source>
        <dbReference type="ARBA" id="ARBA00023015"/>
    </source>
</evidence>